<feature type="transmembrane region" description="Helical" evidence="8">
    <location>
        <begin position="618"/>
        <end position="640"/>
    </location>
</feature>
<dbReference type="PROSITE" id="PS51465">
    <property type="entry name" value="KAZAL_2"/>
    <property type="match status" value="1"/>
</dbReference>
<gene>
    <name evidence="12" type="ORF">LOTGIDRAFT_222876</name>
</gene>
<dbReference type="PANTHER" id="PTHR11388:SF100">
    <property type="entry name" value="SOLUTE CARRIER ORGANIC ANION TRANSPORTER FAMILY MEMBER 4A1"/>
    <property type="match status" value="1"/>
</dbReference>
<feature type="transmembrane region" description="Helical" evidence="8">
    <location>
        <begin position="530"/>
        <end position="552"/>
    </location>
</feature>
<feature type="transmembrane region" description="Helical" evidence="8">
    <location>
        <begin position="404"/>
        <end position="425"/>
    </location>
</feature>
<evidence type="ECO:0000256" key="8">
    <source>
        <dbReference type="RuleBase" id="RU362056"/>
    </source>
</evidence>
<keyword evidence="5 8" id="KW-1133">Transmembrane helix</keyword>
<dbReference type="GO" id="GO:0043252">
    <property type="term" value="P:sodium-independent organic anion transport"/>
    <property type="evidence" value="ECO:0007669"/>
    <property type="project" value="TreeGrafter"/>
</dbReference>
<dbReference type="InterPro" id="IPR036058">
    <property type="entry name" value="Kazal_dom_sf"/>
</dbReference>
<dbReference type="EMBL" id="KB203771">
    <property type="protein sequence ID" value="ESO83153.1"/>
    <property type="molecule type" value="Genomic_DNA"/>
</dbReference>
<evidence type="ECO:0000256" key="2">
    <source>
        <dbReference type="ARBA" id="ARBA00009657"/>
    </source>
</evidence>
<accession>V3YYD7</accession>
<dbReference type="HOGENOM" id="CLU_008954_1_2_1"/>
<feature type="transmembrane region" description="Helical" evidence="8">
    <location>
        <begin position="326"/>
        <end position="350"/>
    </location>
</feature>
<evidence type="ECO:0000256" key="3">
    <source>
        <dbReference type="ARBA" id="ARBA00022475"/>
    </source>
</evidence>
<dbReference type="SUPFAM" id="SSF103473">
    <property type="entry name" value="MFS general substrate transporter"/>
    <property type="match status" value="1"/>
</dbReference>
<dbReference type="PANTHER" id="PTHR11388">
    <property type="entry name" value="ORGANIC ANION TRANSPORTER"/>
    <property type="match status" value="1"/>
</dbReference>
<feature type="transmembrane region" description="Helical" evidence="8">
    <location>
        <begin position="211"/>
        <end position="231"/>
    </location>
</feature>
<dbReference type="GO" id="GO:0006811">
    <property type="term" value="P:monoatomic ion transport"/>
    <property type="evidence" value="ECO:0007669"/>
    <property type="project" value="UniProtKB-KW"/>
</dbReference>
<dbReference type="RefSeq" id="XP_009066103.1">
    <property type="nucleotide sequence ID" value="XM_009067855.1"/>
</dbReference>
<evidence type="ECO:0000313" key="12">
    <source>
        <dbReference type="EMBL" id="ESO83153.1"/>
    </source>
</evidence>
<dbReference type="InterPro" id="IPR036259">
    <property type="entry name" value="MFS_trans_sf"/>
</dbReference>
<dbReference type="NCBIfam" id="TIGR00805">
    <property type="entry name" value="oat"/>
    <property type="match status" value="1"/>
</dbReference>
<protein>
    <recommendedName>
        <fullName evidence="8">Solute carrier organic anion transporter family member</fullName>
    </recommendedName>
</protein>
<dbReference type="Pfam" id="PF03137">
    <property type="entry name" value="OATP"/>
    <property type="match status" value="1"/>
</dbReference>
<feature type="transmembrane region" description="Helical" evidence="8">
    <location>
        <begin position="261"/>
        <end position="283"/>
    </location>
</feature>
<dbReference type="InterPro" id="IPR002350">
    <property type="entry name" value="Kazal_dom"/>
</dbReference>
<organism evidence="12 13">
    <name type="scientific">Lottia gigantea</name>
    <name type="common">Giant owl limpet</name>
    <dbReference type="NCBI Taxonomy" id="225164"/>
    <lineage>
        <taxon>Eukaryota</taxon>
        <taxon>Metazoa</taxon>
        <taxon>Spiralia</taxon>
        <taxon>Lophotrochozoa</taxon>
        <taxon>Mollusca</taxon>
        <taxon>Gastropoda</taxon>
        <taxon>Patellogastropoda</taxon>
        <taxon>Lottioidea</taxon>
        <taxon>Lottiidae</taxon>
        <taxon>Lottia</taxon>
    </lineage>
</organism>
<feature type="transmembrane region" description="Helical" evidence="8">
    <location>
        <begin position="370"/>
        <end position="392"/>
    </location>
</feature>
<dbReference type="Proteomes" id="UP000030746">
    <property type="component" value="Unassembled WGS sequence"/>
</dbReference>
<evidence type="ECO:0000256" key="4">
    <source>
        <dbReference type="ARBA" id="ARBA00022692"/>
    </source>
</evidence>
<dbReference type="SUPFAM" id="SSF100895">
    <property type="entry name" value="Kazal-type serine protease inhibitors"/>
    <property type="match status" value="1"/>
</dbReference>
<evidence type="ECO:0000256" key="1">
    <source>
        <dbReference type="ARBA" id="ARBA00004651"/>
    </source>
</evidence>
<dbReference type="Gene3D" id="1.20.1250.20">
    <property type="entry name" value="MFS general substrate transporter like domains"/>
    <property type="match status" value="1"/>
</dbReference>
<feature type="compositionally biased region" description="Polar residues" evidence="9">
    <location>
        <begin position="652"/>
        <end position="675"/>
    </location>
</feature>
<feature type="domain" description="Major facilitator superfamily (MFS) profile" evidence="10">
    <location>
        <begin position="52"/>
        <end position="641"/>
    </location>
</feature>
<evidence type="ECO:0000259" key="11">
    <source>
        <dbReference type="PROSITE" id="PS51465"/>
    </source>
</evidence>
<evidence type="ECO:0000259" key="10">
    <source>
        <dbReference type="PROSITE" id="PS50850"/>
    </source>
</evidence>
<evidence type="ECO:0000256" key="7">
    <source>
        <dbReference type="ARBA" id="ARBA00023157"/>
    </source>
</evidence>
<feature type="transmembrane region" description="Helical" evidence="8">
    <location>
        <begin position="176"/>
        <end position="199"/>
    </location>
</feature>
<comment type="subcellular location">
    <subcellularLocation>
        <location evidence="1 8">Cell membrane</location>
        <topology evidence="1 8">Multi-pass membrane protein</topology>
    </subcellularLocation>
</comment>
<dbReference type="CTD" id="20247079"/>
<evidence type="ECO:0000256" key="6">
    <source>
        <dbReference type="ARBA" id="ARBA00023136"/>
    </source>
</evidence>
<dbReference type="GO" id="GO:0015347">
    <property type="term" value="F:sodium-independent organic anion transmembrane transporter activity"/>
    <property type="evidence" value="ECO:0007669"/>
    <property type="project" value="TreeGrafter"/>
</dbReference>
<keyword evidence="8" id="KW-0406">Ion transport</keyword>
<dbReference type="PROSITE" id="PS50850">
    <property type="entry name" value="MFS"/>
    <property type="match status" value="1"/>
</dbReference>
<dbReference type="KEGG" id="lgi:LOTGIDRAFT_222876"/>
<sequence length="684" mass="74529">MTQAIIPPTTKTTSNQQQVYYKGQSSQKHDEDCGWLCLRPPGCGKFMSPAWVLFFLCWASGIQGMVVNGFVNVVISNIERRFSISSTESGTIASCYDIASVLLLIPVTYFGGQGVKPRYLGIGVLVLGLGSFVFTIPHFATDTYVVDGAYEDTCNGFTNSTCVVGQSLSSLSDFKYLFFLGQLLHGAGAAPLYTLGVTYLDENLPQRSSSFYVGIFYTFAILGPALGYLVGGELLNIYTDFRAIDTASLTIDKDNPRWVGAWWLGFLISGTMAFLTAIPLGGFPRSLPGSAKYRAERKNEVYHKEGSDESQKVGLKRGPKDILLSIKLLVTNPTFMFLNFAAASEGIILSGFSTFAPKFIEAQFSFSSGWAAQIMGFALLPAGGGGTLIGGFLVKKFNWKVRTIVKFCLCTTAFSMIPSFVFFTYCDNMAFSGVNIKYDAVNVDLSFLGGNLNSQCNDPCKCTNENYNPVCGNDGKMYFSPCYAGCEVGLGGDPKKYTNCSCIMNATTTVDKPYMAVSGKCESDCPWLPLFAPIFAVVMFLTFLTTMPALSATLRCVPENQRSFSLGIQWIIARCLGSIPGPILFGKMIDLTCLVWQNKCGEQGSCFFYDNQQLSYNLLALGMALKCLSTIFFFLSLKLYKPPPIEEIRISPDTTSESVSSNNGKTSTENLTDNGKPTEGGSGR</sequence>
<keyword evidence="3" id="KW-1003">Cell membrane</keyword>
<dbReference type="CDD" id="cd17403">
    <property type="entry name" value="MFS_SLCO4_OATP4"/>
    <property type="match status" value="1"/>
</dbReference>
<dbReference type="GO" id="GO:0016323">
    <property type="term" value="C:basolateral plasma membrane"/>
    <property type="evidence" value="ECO:0007669"/>
    <property type="project" value="TreeGrafter"/>
</dbReference>
<name>V3YYD7_LOTGI</name>
<dbReference type="Pfam" id="PF07648">
    <property type="entry name" value="Kazal_2"/>
    <property type="match status" value="1"/>
</dbReference>
<dbReference type="AlphaFoldDB" id="V3YYD7"/>
<dbReference type="InterPro" id="IPR020846">
    <property type="entry name" value="MFS_dom"/>
</dbReference>
<dbReference type="InterPro" id="IPR004156">
    <property type="entry name" value="OATP"/>
</dbReference>
<evidence type="ECO:0000313" key="13">
    <source>
        <dbReference type="Proteomes" id="UP000030746"/>
    </source>
</evidence>
<keyword evidence="4 8" id="KW-0812">Transmembrane</keyword>
<keyword evidence="6 8" id="KW-0472">Membrane</keyword>
<feature type="transmembrane region" description="Helical" evidence="8">
    <location>
        <begin position="91"/>
        <end position="112"/>
    </location>
</feature>
<proteinExistence type="inferred from homology"/>
<reference evidence="12 13" key="1">
    <citation type="journal article" date="2013" name="Nature">
        <title>Insights into bilaterian evolution from three spiralian genomes.</title>
        <authorList>
            <person name="Simakov O."/>
            <person name="Marletaz F."/>
            <person name="Cho S.J."/>
            <person name="Edsinger-Gonzales E."/>
            <person name="Havlak P."/>
            <person name="Hellsten U."/>
            <person name="Kuo D.H."/>
            <person name="Larsson T."/>
            <person name="Lv J."/>
            <person name="Arendt D."/>
            <person name="Savage R."/>
            <person name="Osoegawa K."/>
            <person name="de Jong P."/>
            <person name="Grimwood J."/>
            <person name="Chapman J.A."/>
            <person name="Shapiro H."/>
            <person name="Aerts A."/>
            <person name="Otillar R.P."/>
            <person name="Terry A.Y."/>
            <person name="Boore J.L."/>
            <person name="Grigoriev I.V."/>
            <person name="Lindberg D.R."/>
            <person name="Seaver E.C."/>
            <person name="Weisblat D.A."/>
            <person name="Putnam N.H."/>
            <person name="Rokhsar D.S."/>
        </authorList>
    </citation>
    <scope>NUCLEOTIDE SEQUENCE [LARGE SCALE GENOMIC DNA]</scope>
</reference>
<dbReference type="OrthoDB" id="5062115at2759"/>
<feature type="domain" description="Kazal-like" evidence="11">
    <location>
        <begin position="450"/>
        <end position="501"/>
    </location>
</feature>
<feature type="region of interest" description="Disordered" evidence="9">
    <location>
        <begin position="649"/>
        <end position="684"/>
    </location>
</feature>
<feature type="transmembrane region" description="Helical" evidence="8">
    <location>
        <begin position="564"/>
        <end position="585"/>
    </location>
</feature>
<keyword evidence="7" id="KW-1015">Disulfide bond</keyword>
<dbReference type="OMA" id="LLIYTDW"/>
<comment type="similarity">
    <text evidence="2 8">Belongs to the organo anion transporter (TC 2.A.60) family.</text>
</comment>
<evidence type="ECO:0000256" key="5">
    <source>
        <dbReference type="ARBA" id="ARBA00022989"/>
    </source>
</evidence>
<feature type="transmembrane region" description="Helical" evidence="8">
    <location>
        <begin position="50"/>
        <end position="71"/>
    </location>
</feature>
<evidence type="ECO:0000256" key="9">
    <source>
        <dbReference type="SAM" id="MobiDB-lite"/>
    </source>
</evidence>
<dbReference type="GeneID" id="20247079"/>
<keyword evidence="8" id="KW-0813">Transport</keyword>
<feature type="transmembrane region" description="Helical" evidence="8">
    <location>
        <begin position="119"/>
        <end position="140"/>
    </location>
</feature>
<keyword evidence="13" id="KW-1185">Reference proteome</keyword>